<evidence type="ECO:0000313" key="2">
    <source>
        <dbReference type="EnsemblMetazoa" id="PPA46095.1"/>
    </source>
</evidence>
<name>A0A2A6BXH9_PRIPA</name>
<sequence>MKTTPFFLLSIKQATVPRSRSAGTCSGGSARSASRRPECRPESDTKTFKNSLDLLGPVGAGEGAERGTGHERGSKIKDQLTMNSGDVAALTSAGWLYLEEIKDQTTNYKSPNYILQRSDYKQQRSDYIPERQRRDLRVHVEQAVAVHVDLIKDQTRRPKIKDQTHEPVAERLLKVDEDAHR</sequence>
<protein>
    <submittedName>
        <fullName evidence="2">Uncharacterized protein</fullName>
    </submittedName>
</protein>
<feature type="compositionally biased region" description="Basic and acidic residues" evidence="1">
    <location>
        <begin position="35"/>
        <end position="47"/>
    </location>
</feature>
<feature type="compositionally biased region" description="Basic and acidic residues" evidence="1">
    <location>
        <begin position="63"/>
        <end position="74"/>
    </location>
</feature>
<dbReference type="Proteomes" id="UP000005239">
    <property type="component" value="Unassembled WGS sequence"/>
</dbReference>
<organism evidence="2 3">
    <name type="scientific">Pristionchus pacificus</name>
    <name type="common">Parasitic nematode worm</name>
    <dbReference type="NCBI Taxonomy" id="54126"/>
    <lineage>
        <taxon>Eukaryota</taxon>
        <taxon>Metazoa</taxon>
        <taxon>Ecdysozoa</taxon>
        <taxon>Nematoda</taxon>
        <taxon>Chromadorea</taxon>
        <taxon>Rhabditida</taxon>
        <taxon>Rhabditina</taxon>
        <taxon>Diplogasteromorpha</taxon>
        <taxon>Diplogasteroidea</taxon>
        <taxon>Neodiplogasteridae</taxon>
        <taxon>Pristionchus</taxon>
    </lineage>
</organism>
<evidence type="ECO:0000256" key="1">
    <source>
        <dbReference type="SAM" id="MobiDB-lite"/>
    </source>
</evidence>
<reference evidence="3" key="1">
    <citation type="journal article" date="2008" name="Nat. Genet.">
        <title>The Pristionchus pacificus genome provides a unique perspective on nematode lifestyle and parasitism.</title>
        <authorList>
            <person name="Dieterich C."/>
            <person name="Clifton S.W."/>
            <person name="Schuster L.N."/>
            <person name="Chinwalla A."/>
            <person name="Delehaunty K."/>
            <person name="Dinkelacker I."/>
            <person name="Fulton L."/>
            <person name="Fulton R."/>
            <person name="Godfrey J."/>
            <person name="Minx P."/>
            <person name="Mitreva M."/>
            <person name="Roeseler W."/>
            <person name="Tian H."/>
            <person name="Witte H."/>
            <person name="Yang S.P."/>
            <person name="Wilson R.K."/>
            <person name="Sommer R.J."/>
        </authorList>
    </citation>
    <scope>NUCLEOTIDE SEQUENCE [LARGE SCALE GENOMIC DNA]</scope>
    <source>
        <strain evidence="3">PS312</strain>
    </source>
</reference>
<keyword evidence="3" id="KW-1185">Reference proteome</keyword>
<dbReference type="EnsemblMetazoa" id="PPA46095.1">
    <property type="protein sequence ID" value="PPA46095.1"/>
    <property type="gene ID" value="WBGene00284464"/>
</dbReference>
<feature type="compositionally biased region" description="Low complexity" evidence="1">
    <location>
        <begin position="18"/>
        <end position="32"/>
    </location>
</feature>
<dbReference type="AlphaFoldDB" id="A0A2A6BXH9"/>
<gene>
    <name evidence="2" type="primary">WBGene00284464</name>
</gene>
<reference evidence="2" key="2">
    <citation type="submission" date="2022-06" db="UniProtKB">
        <authorList>
            <consortium name="EnsemblMetazoa"/>
        </authorList>
    </citation>
    <scope>IDENTIFICATION</scope>
    <source>
        <strain evidence="2">PS312</strain>
    </source>
</reference>
<accession>A0A8R1V428</accession>
<feature type="region of interest" description="Disordered" evidence="1">
    <location>
        <begin position="157"/>
        <end position="181"/>
    </location>
</feature>
<proteinExistence type="predicted"/>
<feature type="region of interest" description="Disordered" evidence="1">
    <location>
        <begin position="18"/>
        <end position="74"/>
    </location>
</feature>
<evidence type="ECO:0000313" key="3">
    <source>
        <dbReference type="Proteomes" id="UP000005239"/>
    </source>
</evidence>
<accession>A0A2A6BXH9</accession>